<sequence>MYKMPPNERSVKKLIDFNSNDVKYRETNDNWNCFNHIIWRNVLYYTAIHIAAIYGSYLVFTSAKILTTLFAIFLYHISIFGVTAGIHRLWSHRAYKASLPLRIILGIFSTIAYQGPIYEWACEHRAHHKYSETDADCVNSKRGFFFAHCGWLMCAPHPAVADHGDKIDSSDMLFDPVVAIQRRHYKPAAIILCFVMPTVVPMYFWSETLCNGFFVCVWLRYILALNACWLVNSAAHMWGYKPYDVSIGPTDNSPIAALVLGEGYHNFHHTFPWDYSTSEWGWKCNVTTFILDQLATIGWVYDRRYATRDLIEKRRARTGPKDHVFIHQDIGY</sequence>
<evidence type="ECO:0000256" key="3">
    <source>
        <dbReference type="ARBA" id="ARBA00022516"/>
    </source>
</evidence>
<keyword evidence="12 13" id="KW-0275">Fatty acid biosynthesis</keyword>
<dbReference type="PROSITE" id="PS00476">
    <property type="entry name" value="FATTY_ACID_DESATUR_1"/>
    <property type="match status" value="1"/>
</dbReference>
<evidence type="ECO:0000256" key="5">
    <source>
        <dbReference type="ARBA" id="ARBA00022723"/>
    </source>
</evidence>
<keyword evidence="10" id="KW-0443">Lipid metabolism</keyword>
<dbReference type="AlphaFoldDB" id="A0A7R9KT20"/>
<evidence type="ECO:0000256" key="9">
    <source>
        <dbReference type="ARBA" id="ARBA00023004"/>
    </source>
</evidence>
<evidence type="ECO:0000313" key="16">
    <source>
        <dbReference type="EMBL" id="CAD7627479.1"/>
    </source>
</evidence>
<feature type="transmembrane region" description="Helical" evidence="14">
    <location>
        <begin position="42"/>
        <end position="60"/>
    </location>
</feature>
<evidence type="ECO:0000256" key="8">
    <source>
        <dbReference type="ARBA" id="ARBA00023002"/>
    </source>
</evidence>
<keyword evidence="9" id="KW-0408">Iron</keyword>
<comment type="domain">
    <text evidence="13">The histidine box domains are involved in binding the catalytic metal ions.</text>
</comment>
<keyword evidence="4 13" id="KW-0812">Transmembrane</keyword>
<feature type="transmembrane region" description="Helical" evidence="14">
    <location>
        <begin position="66"/>
        <end position="86"/>
    </location>
</feature>
<proteinExistence type="inferred from homology"/>
<evidence type="ECO:0000259" key="15">
    <source>
        <dbReference type="Pfam" id="PF00487"/>
    </source>
</evidence>
<evidence type="ECO:0000256" key="11">
    <source>
        <dbReference type="ARBA" id="ARBA00023136"/>
    </source>
</evidence>
<keyword evidence="3 13" id="KW-0444">Lipid biosynthesis</keyword>
<dbReference type="InterPro" id="IPR015876">
    <property type="entry name" value="Acyl-CoA_DS"/>
</dbReference>
<evidence type="ECO:0000313" key="17">
    <source>
        <dbReference type="Proteomes" id="UP000759131"/>
    </source>
</evidence>
<dbReference type="OrthoDB" id="10260134at2759"/>
<dbReference type="GO" id="GO:0005789">
    <property type="term" value="C:endoplasmic reticulum membrane"/>
    <property type="evidence" value="ECO:0007669"/>
    <property type="project" value="TreeGrafter"/>
</dbReference>
<evidence type="ECO:0000256" key="2">
    <source>
        <dbReference type="ARBA" id="ARBA00009295"/>
    </source>
</evidence>
<feature type="domain" description="Fatty acid desaturase" evidence="15">
    <location>
        <begin position="66"/>
        <end position="272"/>
    </location>
</feature>
<evidence type="ECO:0000256" key="10">
    <source>
        <dbReference type="ARBA" id="ARBA00023098"/>
    </source>
</evidence>
<comment type="subcellular location">
    <subcellularLocation>
        <location evidence="1">Membrane</location>
        <topology evidence="1">Multi-pass membrane protein</topology>
    </subcellularLocation>
</comment>
<accession>A0A7R9KT20</accession>
<evidence type="ECO:0000256" key="12">
    <source>
        <dbReference type="ARBA" id="ARBA00023160"/>
    </source>
</evidence>
<dbReference type="PANTHER" id="PTHR11351">
    <property type="entry name" value="ACYL-COA DESATURASE"/>
    <property type="match status" value="1"/>
</dbReference>
<reference evidence="16" key="1">
    <citation type="submission" date="2020-11" db="EMBL/GenBank/DDBJ databases">
        <authorList>
            <person name="Tran Van P."/>
        </authorList>
    </citation>
    <scope>NUCLEOTIDE SEQUENCE</scope>
</reference>
<evidence type="ECO:0000256" key="14">
    <source>
        <dbReference type="SAM" id="Phobius"/>
    </source>
</evidence>
<evidence type="ECO:0000256" key="6">
    <source>
        <dbReference type="ARBA" id="ARBA00022832"/>
    </source>
</evidence>
<keyword evidence="11 14" id="KW-0472">Membrane</keyword>
<keyword evidence="17" id="KW-1185">Reference proteome</keyword>
<feature type="transmembrane region" description="Helical" evidence="14">
    <location>
        <begin position="188"/>
        <end position="206"/>
    </location>
</feature>
<keyword evidence="8 13" id="KW-0560">Oxidoreductase</keyword>
<dbReference type="PRINTS" id="PR00075">
    <property type="entry name" value="FACDDSATRASE"/>
</dbReference>
<dbReference type="InterPro" id="IPR001522">
    <property type="entry name" value="FADS-1_CS"/>
</dbReference>
<dbReference type="CDD" id="cd03505">
    <property type="entry name" value="Delta9-FADS-like"/>
    <property type="match status" value="1"/>
</dbReference>
<dbReference type="PANTHER" id="PTHR11351:SF31">
    <property type="entry name" value="DESATURASE 1, ISOFORM A-RELATED"/>
    <property type="match status" value="1"/>
</dbReference>
<evidence type="ECO:0000256" key="1">
    <source>
        <dbReference type="ARBA" id="ARBA00004141"/>
    </source>
</evidence>
<dbReference type="Proteomes" id="UP000759131">
    <property type="component" value="Unassembled WGS sequence"/>
</dbReference>
<evidence type="ECO:0000256" key="4">
    <source>
        <dbReference type="ARBA" id="ARBA00022692"/>
    </source>
</evidence>
<name>A0A7R9KT20_9ACAR</name>
<keyword evidence="6" id="KW-0276">Fatty acid metabolism</keyword>
<dbReference type="GO" id="GO:0006636">
    <property type="term" value="P:unsaturated fatty acid biosynthetic process"/>
    <property type="evidence" value="ECO:0007669"/>
    <property type="project" value="TreeGrafter"/>
</dbReference>
<protein>
    <recommendedName>
        <fullName evidence="15">Fatty acid desaturase domain-containing protein</fullName>
    </recommendedName>
</protein>
<evidence type="ECO:0000256" key="13">
    <source>
        <dbReference type="RuleBase" id="RU000581"/>
    </source>
</evidence>
<evidence type="ECO:0000256" key="7">
    <source>
        <dbReference type="ARBA" id="ARBA00022989"/>
    </source>
</evidence>
<keyword evidence="7 14" id="KW-1133">Transmembrane helix</keyword>
<comment type="cofactor">
    <cofactor evidence="13">
        <name>Fe(2+)</name>
        <dbReference type="ChEBI" id="CHEBI:29033"/>
    </cofactor>
</comment>
<dbReference type="EMBL" id="OC859343">
    <property type="protein sequence ID" value="CAD7627479.1"/>
    <property type="molecule type" value="Genomic_DNA"/>
</dbReference>
<dbReference type="InterPro" id="IPR005804">
    <property type="entry name" value="FA_desaturase_dom"/>
</dbReference>
<organism evidence="16">
    <name type="scientific">Medioppia subpectinata</name>
    <dbReference type="NCBI Taxonomy" id="1979941"/>
    <lineage>
        <taxon>Eukaryota</taxon>
        <taxon>Metazoa</taxon>
        <taxon>Ecdysozoa</taxon>
        <taxon>Arthropoda</taxon>
        <taxon>Chelicerata</taxon>
        <taxon>Arachnida</taxon>
        <taxon>Acari</taxon>
        <taxon>Acariformes</taxon>
        <taxon>Sarcoptiformes</taxon>
        <taxon>Oribatida</taxon>
        <taxon>Brachypylina</taxon>
        <taxon>Oppioidea</taxon>
        <taxon>Oppiidae</taxon>
        <taxon>Medioppia</taxon>
    </lineage>
</organism>
<dbReference type="GO" id="GO:0005506">
    <property type="term" value="F:iron ion binding"/>
    <property type="evidence" value="ECO:0007669"/>
    <property type="project" value="TreeGrafter"/>
</dbReference>
<dbReference type="Pfam" id="PF00487">
    <property type="entry name" value="FA_desaturase"/>
    <property type="match status" value="1"/>
</dbReference>
<gene>
    <name evidence="16" type="ORF">OSB1V03_LOCUS7905</name>
</gene>
<dbReference type="GO" id="GO:0004768">
    <property type="term" value="F:stearoyl-CoA 9-desaturase activity"/>
    <property type="evidence" value="ECO:0007669"/>
    <property type="project" value="TreeGrafter"/>
</dbReference>
<keyword evidence="5" id="KW-0479">Metal-binding</keyword>
<dbReference type="EMBL" id="CAJPIZ010004768">
    <property type="protein sequence ID" value="CAG2107909.1"/>
    <property type="molecule type" value="Genomic_DNA"/>
</dbReference>
<feature type="transmembrane region" description="Helical" evidence="14">
    <location>
        <begin position="212"/>
        <end position="231"/>
    </location>
</feature>
<comment type="similarity">
    <text evidence="2 13">Belongs to the fatty acid desaturase type 1 family.</text>
</comment>